<proteinExistence type="predicted"/>
<sequence length="178" mass="20663">IFGNKTHLIPGQDDEKLLQCLELSDLSDSYSENEYEDIASDEDFPDLRHEDEGPSVQDPEAEILSESDSEDEPLSKLRKKLLQEKSTNDGKQVWKKMGMFVPPAVRFSEPEDTTYERRDWTIENYISMYFDDSDFIDICHCTNVRFLQEKGKPMSLVLSIPKLKCIGLKRRRLIVLLI</sequence>
<protein>
    <submittedName>
        <fullName evidence="2">Uncharacterized protein</fullName>
    </submittedName>
</protein>
<dbReference type="OrthoDB" id="6756134at2759"/>
<reference evidence="2" key="1">
    <citation type="submission" date="2022-03" db="EMBL/GenBank/DDBJ databases">
        <authorList>
            <person name="Sayadi A."/>
        </authorList>
    </citation>
    <scope>NUCLEOTIDE SEQUENCE</scope>
</reference>
<feature type="compositionally biased region" description="Acidic residues" evidence="1">
    <location>
        <begin position="59"/>
        <end position="72"/>
    </location>
</feature>
<accession>A0A9P0KBS1</accession>
<comment type="caution">
    <text evidence="2">The sequence shown here is derived from an EMBL/GenBank/DDBJ whole genome shotgun (WGS) entry which is preliminary data.</text>
</comment>
<feature type="compositionally biased region" description="Acidic residues" evidence="1">
    <location>
        <begin position="31"/>
        <end position="44"/>
    </location>
</feature>
<dbReference type="Proteomes" id="UP001152888">
    <property type="component" value="Unassembled WGS sequence"/>
</dbReference>
<evidence type="ECO:0000313" key="3">
    <source>
        <dbReference type="Proteomes" id="UP001152888"/>
    </source>
</evidence>
<dbReference type="EMBL" id="CAKOFQ010006777">
    <property type="protein sequence ID" value="CAH1970687.1"/>
    <property type="molecule type" value="Genomic_DNA"/>
</dbReference>
<evidence type="ECO:0000313" key="2">
    <source>
        <dbReference type="EMBL" id="CAH1970687.1"/>
    </source>
</evidence>
<name>A0A9P0KBS1_ACAOB</name>
<dbReference type="AlphaFoldDB" id="A0A9P0KBS1"/>
<gene>
    <name evidence="2" type="ORF">ACAOBT_LOCUS9058</name>
</gene>
<organism evidence="2 3">
    <name type="scientific">Acanthoscelides obtectus</name>
    <name type="common">Bean weevil</name>
    <name type="synonym">Bruchus obtectus</name>
    <dbReference type="NCBI Taxonomy" id="200917"/>
    <lineage>
        <taxon>Eukaryota</taxon>
        <taxon>Metazoa</taxon>
        <taxon>Ecdysozoa</taxon>
        <taxon>Arthropoda</taxon>
        <taxon>Hexapoda</taxon>
        <taxon>Insecta</taxon>
        <taxon>Pterygota</taxon>
        <taxon>Neoptera</taxon>
        <taxon>Endopterygota</taxon>
        <taxon>Coleoptera</taxon>
        <taxon>Polyphaga</taxon>
        <taxon>Cucujiformia</taxon>
        <taxon>Chrysomeloidea</taxon>
        <taxon>Chrysomelidae</taxon>
        <taxon>Bruchinae</taxon>
        <taxon>Bruchini</taxon>
        <taxon>Acanthoscelides</taxon>
    </lineage>
</organism>
<feature type="region of interest" description="Disordered" evidence="1">
    <location>
        <begin position="31"/>
        <end position="75"/>
    </location>
</feature>
<feature type="non-terminal residue" evidence="2">
    <location>
        <position position="1"/>
    </location>
</feature>
<evidence type="ECO:0000256" key="1">
    <source>
        <dbReference type="SAM" id="MobiDB-lite"/>
    </source>
</evidence>
<keyword evidence="3" id="KW-1185">Reference proteome</keyword>